<dbReference type="Gene3D" id="3.50.50.60">
    <property type="entry name" value="FAD/NAD(P)-binding domain"/>
    <property type="match status" value="1"/>
</dbReference>
<dbReference type="SUPFAM" id="SSF51905">
    <property type="entry name" value="FAD/NAD(P)-binding domain"/>
    <property type="match status" value="1"/>
</dbReference>
<dbReference type="EMBL" id="KN847555">
    <property type="protein sequence ID" value="KIW01410.1"/>
    <property type="molecule type" value="Genomic_DNA"/>
</dbReference>
<organism evidence="3 4">
    <name type="scientific">Verruconis gallopava</name>
    <dbReference type="NCBI Taxonomy" id="253628"/>
    <lineage>
        <taxon>Eukaryota</taxon>
        <taxon>Fungi</taxon>
        <taxon>Dikarya</taxon>
        <taxon>Ascomycota</taxon>
        <taxon>Pezizomycotina</taxon>
        <taxon>Dothideomycetes</taxon>
        <taxon>Pleosporomycetidae</taxon>
        <taxon>Venturiales</taxon>
        <taxon>Sympoventuriaceae</taxon>
        <taxon>Verruconis</taxon>
    </lineage>
</organism>
<evidence type="ECO:0000256" key="1">
    <source>
        <dbReference type="SAM" id="MobiDB-lite"/>
    </source>
</evidence>
<protein>
    <recommendedName>
        <fullName evidence="2">FAD dependent oxidoreductase domain-containing protein</fullName>
    </recommendedName>
</protein>
<dbReference type="GeneID" id="27315147"/>
<evidence type="ECO:0000313" key="4">
    <source>
        <dbReference type="Proteomes" id="UP000053259"/>
    </source>
</evidence>
<reference evidence="3 4" key="1">
    <citation type="submission" date="2015-01" db="EMBL/GenBank/DDBJ databases">
        <title>The Genome Sequence of Ochroconis gallopava CBS43764.</title>
        <authorList>
            <consortium name="The Broad Institute Genomics Platform"/>
            <person name="Cuomo C."/>
            <person name="de Hoog S."/>
            <person name="Gorbushina A."/>
            <person name="Stielow B."/>
            <person name="Teixiera M."/>
            <person name="Abouelleil A."/>
            <person name="Chapman S.B."/>
            <person name="Priest M."/>
            <person name="Young S.K."/>
            <person name="Wortman J."/>
            <person name="Nusbaum C."/>
            <person name="Birren B."/>
        </authorList>
    </citation>
    <scope>NUCLEOTIDE SEQUENCE [LARGE SCALE GENOMIC DNA]</scope>
    <source>
        <strain evidence="3 4">CBS 43764</strain>
    </source>
</reference>
<dbReference type="Gene3D" id="3.30.9.10">
    <property type="entry name" value="D-Amino Acid Oxidase, subunit A, domain 2"/>
    <property type="match status" value="1"/>
</dbReference>
<dbReference type="VEuPathDB" id="FungiDB:PV09_07174"/>
<dbReference type="AlphaFoldDB" id="A0A0D2A4L9"/>
<feature type="region of interest" description="Disordered" evidence="1">
    <location>
        <begin position="1"/>
        <end position="23"/>
    </location>
</feature>
<sequence>MDERAQIKPTLPRDNPTLSYWQDPPDRIADFRSGKQLPESADYVIVGGGITGACIAFNLLERQPHAKILMLEARGASSGASGRNGGHTKAASYRAFPEHAHAHGIPEAIKIAKLELANVRATHAFAAKHNIVCESRPCETVDIIYDADAYASGIASIKLIRESMPPNDPAAKYEILDAEKAKEIFLVDGDDVKGAFKYEAGSISAYKFVIGVLKLCLANPNFQLQTFTPVASISKLNDMGIWVAQTSRGAVTTKNLVLATNGYTAHLLPLMQTKIVPLRGQVTAHRAGPKIQSMHPDGLPTTYSFIYSIGYEYMISRPRLASVPDDLVGDVVIGGGLGMLPNEGLSEFGETDDTVLNNLNSGYLRETTKRYFGSNWGDDDPASRVRKEWTGIMGITGDGLPYVGPVPEEEGLWICAGFNGHGMVLCMKSAEALTHMLCGDKREVYDWFPESFVITKKRLKDTLFEGRKGMKAPLEFDGIDFKTAVLRGTTHCG</sequence>
<name>A0A0D2A4L9_9PEZI</name>
<evidence type="ECO:0000313" key="3">
    <source>
        <dbReference type="EMBL" id="KIW01410.1"/>
    </source>
</evidence>
<dbReference type="InterPro" id="IPR036188">
    <property type="entry name" value="FAD/NAD-bd_sf"/>
</dbReference>
<proteinExistence type="predicted"/>
<dbReference type="GO" id="GO:0005737">
    <property type="term" value="C:cytoplasm"/>
    <property type="evidence" value="ECO:0007669"/>
    <property type="project" value="TreeGrafter"/>
</dbReference>
<accession>A0A0D2A4L9</accession>
<dbReference type="Pfam" id="PF01266">
    <property type="entry name" value="DAO"/>
    <property type="match status" value="1"/>
</dbReference>
<dbReference type="OrthoDB" id="429143at2759"/>
<dbReference type="PANTHER" id="PTHR13847:SF284">
    <property type="entry name" value="FAD DEPENDENT OXIDOREDUCTASE DOMAIN-CONTAINING PROTEIN"/>
    <property type="match status" value="1"/>
</dbReference>
<evidence type="ECO:0000259" key="2">
    <source>
        <dbReference type="Pfam" id="PF01266"/>
    </source>
</evidence>
<feature type="domain" description="FAD dependent oxidoreductase" evidence="2">
    <location>
        <begin position="42"/>
        <end position="435"/>
    </location>
</feature>
<dbReference type="PANTHER" id="PTHR13847">
    <property type="entry name" value="SARCOSINE DEHYDROGENASE-RELATED"/>
    <property type="match status" value="1"/>
</dbReference>
<dbReference type="Proteomes" id="UP000053259">
    <property type="component" value="Unassembled WGS sequence"/>
</dbReference>
<dbReference type="RefSeq" id="XP_016211279.1">
    <property type="nucleotide sequence ID" value="XM_016360907.1"/>
</dbReference>
<gene>
    <name evidence="3" type="ORF">PV09_07174</name>
</gene>
<dbReference type="InterPro" id="IPR006076">
    <property type="entry name" value="FAD-dep_OxRdtase"/>
</dbReference>
<dbReference type="STRING" id="253628.A0A0D2A4L9"/>
<dbReference type="HOGENOM" id="CLU_022730_0_0_1"/>
<dbReference type="InParanoid" id="A0A0D2A4L9"/>
<keyword evidence="4" id="KW-1185">Reference proteome</keyword>